<organism evidence="7 8">
    <name type="scientific">Myodes glareolus</name>
    <name type="common">Bank vole</name>
    <name type="synonym">Clethrionomys glareolus</name>
    <dbReference type="NCBI Taxonomy" id="447135"/>
    <lineage>
        <taxon>Eukaryota</taxon>
        <taxon>Metazoa</taxon>
        <taxon>Chordata</taxon>
        <taxon>Craniata</taxon>
        <taxon>Vertebrata</taxon>
        <taxon>Euteleostomi</taxon>
        <taxon>Mammalia</taxon>
        <taxon>Eutheria</taxon>
        <taxon>Euarchontoglires</taxon>
        <taxon>Glires</taxon>
        <taxon>Rodentia</taxon>
        <taxon>Myomorpha</taxon>
        <taxon>Muroidea</taxon>
        <taxon>Cricetidae</taxon>
        <taxon>Arvicolinae</taxon>
        <taxon>Myodes</taxon>
    </lineage>
</organism>
<dbReference type="FunFam" id="2.30.39.10:FF:000002">
    <property type="entry name" value="Serpin family D member 1"/>
    <property type="match status" value="2"/>
</dbReference>
<evidence type="ECO:0000256" key="4">
    <source>
        <dbReference type="RuleBase" id="RU000411"/>
    </source>
</evidence>
<dbReference type="Gene3D" id="2.30.39.10">
    <property type="entry name" value="Alpha-1-antitrypsin, domain 1"/>
    <property type="match status" value="2"/>
</dbReference>
<gene>
    <name evidence="7" type="ORF">U0070_024934</name>
</gene>
<comment type="similarity">
    <text evidence="1 4">Belongs to the serpin family.</text>
</comment>
<dbReference type="SUPFAM" id="SSF56574">
    <property type="entry name" value="Serpins"/>
    <property type="match status" value="2"/>
</dbReference>
<keyword evidence="3" id="KW-0722">Serine protease inhibitor</keyword>
<dbReference type="Gene3D" id="3.30.497.10">
    <property type="entry name" value="Antithrombin, subunit I, domain 2"/>
    <property type="match status" value="2"/>
</dbReference>
<evidence type="ECO:0000313" key="8">
    <source>
        <dbReference type="Proteomes" id="UP001488838"/>
    </source>
</evidence>
<accession>A0AAW0IRQ8</accession>
<dbReference type="InterPro" id="IPR042178">
    <property type="entry name" value="Serpin_sf_1"/>
</dbReference>
<feature type="domain" description="Serpin" evidence="6">
    <location>
        <begin position="470"/>
        <end position="829"/>
    </location>
</feature>
<dbReference type="InterPro" id="IPR023795">
    <property type="entry name" value="Serpin_CS"/>
</dbReference>
<dbReference type="PANTHER" id="PTHR11461:SF145">
    <property type="entry name" value="ALPHA-1-ANTICHYMOTRYPSIN"/>
    <property type="match status" value="1"/>
</dbReference>
<evidence type="ECO:0000256" key="2">
    <source>
        <dbReference type="ARBA" id="ARBA00022690"/>
    </source>
</evidence>
<reference evidence="7 8" key="1">
    <citation type="journal article" date="2023" name="bioRxiv">
        <title>Conserved and derived expression patterns and positive selection on dental genes reveal complex evolutionary context of ever-growing rodent molars.</title>
        <authorList>
            <person name="Calamari Z.T."/>
            <person name="Song A."/>
            <person name="Cohen E."/>
            <person name="Akter M."/>
            <person name="Roy R.D."/>
            <person name="Hallikas O."/>
            <person name="Christensen M.M."/>
            <person name="Li P."/>
            <person name="Marangoni P."/>
            <person name="Jernvall J."/>
            <person name="Klein O.D."/>
        </authorList>
    </citation>
    <scope>NUCLEOTIDE SEQUENCE [LARGE SCALE GENOMIC DNA]</scope>
    <source>
        <strain evidence="7">V071</strain>
    </source>
</reference>
<dbReference type="Proteomes" id="UP001488838">
    <property type="component" value="Unassembled WGS sequence"/>
</dbReference>
<dbReference type="AlphaFoldDB" id="A0AAW0IRQ8"/>
<dbReference type="InterPro" id="IPR036186">
    <property type="entry name" value="Serpin_sf"/>
</dbReference>
<dbReference type="SMART" id="SM00093">
    <property type="entry name" value="SERPIN"/>
    <property type="match status" value="2"/>
</dbReference>
<dbReference type="PROSITE" id="PS00284">
    <property type="entry name" value="SERPIN"/>
    <property type="match status" value="2"/>
</dbReference>
<feature type="domain" description="Serpin" evidence="6">
    <location>
        <begin position="56"/>
        <end position="417"/>
    </location>
</feature>
<evidence type="ECO:0000259" key="6">
    <source>
        <dbReference type="SMART" id="SM00093"/>
    </source>
</evidence>
<evidence type="ECO:0000256" key="1">
    <source>
        <dbReference type="ARBA" id="ARBA00009500"/>
    </source>
</evidence>
<dbReference type="EMBL" id="JBBHLL010000095">
    <property type="protein sequence ID" value="KAK7817460.1"/>
    <property type="molecule type" value="Genomic_DNA"/>
</dbReference>
<proteinExistence type="inferred from homology"/>
<dbReference type="GO" id="GO:0004867">
    <property type="term" value="F:serine-type endopeptidase inhibitor activity"/>
    <property type="evidence" value="ECO:0007669"/>
    <property type="project" value="UniProtKB-KW"/>
</dbReference>
<dbReference type="PANTHER" id="PTHR11461">
    <property type="entry name" value="SERINE PROTEASE INHIBITOR, SERPIN"/>
    <property type="match status" value="1"/>
</dbReference>
<name>A0AAW0IRQ8_MYOGA</name>
<evidence type="ECO:0000256" key="5">
    <source>
        <dbReference type="SAM" id="SignalP"/>
    </source>
</evidence>
<dbReference type="InterPro" id="IPR000215">
    <property type="entry name" value="Serpin_fam"/>
</dbReference>
<comment type="caution">
    <text evidence="7">The sequence shown here is derived from an EMBL/GenBank/DDBJ whole genome shotgun (WGS) entry which is preliminary data.</text>
</comment>
<sequence length="954" mass="106743">MAILVALVLLVAGFCPAVLCQPDGTLRSNTELQEDQNNVSKVDSLTLASINTDFAFSLYKELASENPDKNIVFSPLSISAALAVLSLGASNNTQQEILEGLKFNLTETPEADIHRGFGHLLHMLSQPNDQVQINIGSTMFVEKRLQILAEFKEKARALYQTEASSVDFQKPHEVKNLINEYVRKQTHGKIKDLISGLNKNALMVLVNYIYFKGKWRTPFYPHRTRESNFYLDNKKTVKVPMMHHEFLTTPYFRDEELACTVVELKYTGHASALFILPDQGRMRQVEANLQPETLRKWRDSLRPRKIDELSLPKFSISTAYSLERILPQLGIRELFSTQVDLSGITGAKDLSVSQVVHKAVLDVAETGTEAAAATGMMMLGSALIRNPLNVNFNRPFLMIISDTNTQSSLFMAKKMVLCLALGLLMVGIYPAILCQQDGTMESNAEFQEDQINGTRVDSLTLAYTNTDFAFCLYKKLALKNRDKNIFFSPFSISAALAFLSLGASNNTREEILEGLKFNLTETPEADIHRGFGHLLHMLRQPRDQVQISTGSAMFVKRHLRILAEFKEKARALYQAEASMIDFQLPHKAVKHINEYVNKQTQGKIKDLISGLNEDTGMVLVNYIYFKGKWKFPFDLRDTYESEFHLDKDKSVKVPMMNIEDLSTPYFRDEELACTVVELKYTGHASALFILPDEGRMQQVEASLQPETLRKWRDSLRPRMIDKLSLPKFSISTDYSLERILPQLGIREVFSTQADLSGITGAKDLRVSQVVHKAVLDVAEAGTEAAAATGMMMTGFSVIRNTLNFNRPFLMIISDTNTQSSLFMAKLCPSVSLQLLLGLPTSGTVVENLFLLLHGDDCGNVEIIPRRKGKVYSSASIPRNLMNSQSDDKVILHTTRKAVPFFSCYISVSLQLDGVWVSRNQRCGDGEDGKATAAVESAGLIDENLMIVLSGTLAL</sequence>
<feature type="chain" id="PRO_5043429739" description="Serpin domain-containing protein" evidence="5">
    <location>
        <begin position="21"/>
        <end position="954"/>
    </location>
</feature>
<dbReference type="FunFam" id="3.30.497.10:FF:000001">
    <property type="entry name" value="Serine protease inhibitor"/>
    <property type="match status" value="2"/>
</dbReference>
<feature type="signal peptide" evidence="5">
    <location>
        <begin position="1"/>
        <end position="20"/>
    </location>
</feature>
<dbReference type="GO" id="GO:0005615">
    <property type="term" value="C:extracellular space"/>
    <property type="evidence" value="ECO:0007669"/>
    <property type="project" value="InterPro"/>
</dbReference>
<protein>
    <recommendedName>
        <fullName evidence="6">Serpin domain-containing protein</fullName>
    </recommendedName>
</protein>
<dbReference type="InterPro" id="IPR023796">
    <property type="entry name" value="Serpin_dom"/>
</dbReference>
<dbReference type="Pfam" id="PF00079">
    <property type="entry name" value="Serpin"/>
    <property type="match status" value="2"/>
</dbReference>
<dbReference type="InterPro" id="IPR042185">
    <property type="entry name" value="Serpin_sf_2"/>
</dbReference>
<keyword evidence="2" id="KW-0646">Protease inhibitor</keyword>
<evidence type="ECO:0000256" key="3">
    <source>
        <dbReference type="ARBA" id="ARBA00022900"/>
    </source>
</evidence>
<keyword evidence="8" id="KW-1185">Reference proteome</keyword>
<evidence type="ECO:0000313" key="7">
    <source>
        <dbReference type="EMBL" id="KAK7817460.1"/>
    </source>
</evidence>
<keyword evidence="5" id="KW-0732">Signal</keyword>
<dbReference type="CDD" id="cd19551">
    <property type="entry name" value="serpinA3_A1AC"/>
    <property type="match status" value="2"/>
</dbReference>